<evidence type="ECO:0000313" key="5">
    <source>
        <dbReference type="Proteomes" id="UP000663829"/>
    </source>
</evidence>
<evidence type="ECO:0000313" key="2">
    <source>
        <dbReference type="EMBL" id="CAF1624817.1"/>
    </source>
</evidence>
<dbReference type="Proteomes" id="UP000681722">
    <property type="component" value="Unassembled WGS sequence"/>
</dbReference>
<dbReference type="EMBL" id="CAJNOK010041130">
    <property type="protein sequence ID" value="CAF1555925.1"/>
    <property type="molecule type" value="Genomic_DNA"/>
</dbReference>
<evidence type="ECO:0000313" key="1">
    <source>
        <dbReference type="EMBL" id="CAF1555925.1"/>
    </source>
</evidence>
<evidence type="ECO:0000313" key="3">
    <source>
        <dbReference type="EMBL" id="CAF4346791.1"/>
    </source>
</evidence>
<dbReference type="EMBL" id="CAJOBA010063664">
    <property type="protein sequence ID" value="CAF4346791.1"/>
    <property type="molecule type" value="Genomic_DNA"/>
</dbReference>
<dbReference type="Proteomes" id="UP000663829">
    <property type="component" value="Unassembled WGS sequence"/>
</dbReference>
<dbReference type="EMBL" id="CAJNOQ010041801">
    <property type="protein sequence ID" value="CAF1624817.1"/>
    <property type="molecule type" value="Genomic_DNA"/>
</dbReference>
<proteinExistence type="predicted"/>
<dbReference type="Proteomes" id="UP000682733">
    <property type="component" value="Unassembled WGS sequence"/>
</dbReference>
<accession>A0A816CL09</accession>
<comment type="caution">
    <text evidence="2">The sequence shown here is derived from an EMBL/GenBank/DDBJ whole genome shotgun (WGS) entry which is preliminary data.</text>
</comment>
<dbReference type="Proteomes" id="UP000677228">
    <property type="component" value="Unassembled WGS sequence"/>
</dbReference>
<dbReference type="AlphaFoldDB" id="A0A816CL09"/>
<keyword evidence="5" id="KW-1185">Reference proteome</keyword>
<reference evidence="2" key="1">
    <citation type="submission" date="2021-02" db="EMBL/GenBank/DDBJ databases">
        <authorList>
            <person name="Nowell W R."/>
        </authorList>
    </citation>
    <scope>NUCLEOTIDE SEQUENCE</scope>
</reference>
<protein>
    <submittedName>
        <fullName evidence="2">Uncharacterized protein</fullName>
    </submittedName>
</protein>
<organism evidence="2 5">
    <name type="scientific">Didymodactylos carnosus</name>
    <dbReference type="NCBI Taxonomy" id="1234261"/>
    <lineage>
        <taxon>Eukaryota</taxon>
        <taxon>Metazoa</taxon>
        <taxon>Spiralia</taxon>
        <taxon>Gnathifera</taxon>
        <taxon>Rotifera</taxon>
        <taxon>Eurotatoria</taxon>
        <taxon>Bdelloidea</taxon>
        <taxon>Philodinida</taxon>
        <taxon>Philodinidae</taxon>
        <taxon>Didymodactylos</taxon>
    </lineage>
</organism>
<name>A0A816CL09_9BILA</name>
<sequence>MDVIKSLTDQTKQSIFPQEFITQSISCGMELTKQEIEDSNIFFNRETDIQLIDFMNKNIGDNSEPSSDSLIVNFITDYLMIL</sequence>
<evidence type="ECO:0000313" key="4">
    <source>
        <dbReference type="EMBL" id="CAF4518023.1"/>
    </source>
</evidence>
<dbReference type="EMBL" id="CAJOBC010109219">
    <property type="protein sequence ID" value="CAF4518023.1"/>
    <property type="molecule type" value="Genomic_DNA"/>
</dbReference>
<gene>
    <name evidence="2" type="ORF">GPM918_LOCUS43969</name>
    <name evidence="1" type="ORF">OVA965_LOCUS39548</name>
    <name evidence="4" type="ORF">SRO942_LOCUS45633</name>
    <name evidence="3" type="ORF">TMI583_LOCUS40865</name>
</gene>